<feature type="DNA-binding region" description="OmpR/PhoB-type" evidence="7">
    <location>
        <begin position="128"/>
        <end position="225"/>
    </location>
</feature>
<dbReference type="Proteomes" id="UP000242469">
    <property type="component" value="Unassembled WGS sequence"/>
</dbReference>
<dbReference type="PANTHER" id="PTHR48111:SF22">
    <property type="entry name" value="REGULATOR OF RPOS"/>
    <property type="match status" value="1"/>
</dbReference>
<evidence type="ECO:0000313" key="11">
    <source>
        <dbReference type="Proteomes" id="UP000242469"/>
    </source>
</evidence>
<evidence type="ECO:0000256" key="3">
    <source>
        <dbReference type="ARBA" id="ARBA00023015"/>
    </source>
</evidence>
<dbReference type="InterPro" id="IPR001867">
    <property type="entry name" value="OmpR/PhoB-type_DNA-bd"/>
</dbReference>
<keyword evidence="3" id="KW-0805">Transcription regulation</keyword>
<gene>
    <name evidence="10" type="ORF">SAMN02745729_105157</name>
</gene>
<dbReference type="InterPro" id="IPR011006">
    <property type="entry name" value="CheY-like_superfamily"/>
</dbReference>
<evidence type="ECO:0000259" key="8">
    <source>
        <dbReference type="PROSITE" id="PS50110"/>
    </source>
</evidence>
<evidence type="ECO:0000256" key="5">
    <source>
        <dbReference type="ARBA" id="ARBA00023163"/>
    </source>
</evidence>
<evidence type="ECO:0000256" key="1">
    <source>
        <dbReference type="ARBA" id="ARBA00022553"/>
    </source>
</evidence>
<dbReference type="InterPro" id="IPR039420">
    <property type="entry name" value="WalR-like"/>
</dbReference>
<organism evidence="10 11">
    <name type="scientific">Marinobacterium iners DSM 11526</name>
    <dbReference type="NCBI Taxonomy" id="1122198"/>
    <lineage>
        <taxon>Bacteria</taxon>
        <taxon>Pseudomonadati</taxon>
        <taxon>Pseudomonadota</taxon>
        <taxon>Gammaproteobacteria</taxon>
        <taxon>Oceanospirillales</taxon>
        <taxon>Oceanospirillaceae</taxon>
        <taxon>Marinobacterium</taxon>
    </lineage>
</organism>
<feature type="domain" description="Response regulatory" evidence="8">
    <location>
        <begin position="7"/>
        <end position="121"/>
    </location>
</feature>
<keyword evidence="11" id="KW-1185">Reference proteome</keyword>
<proteinExistence type="predicted"/>
<feature type="modified residue" description="4-aspartylphosphate" evidence="6">
    <location>
        <position position="56"/>
    </location>
</feature>
<dbReference type="Gene3D" id="1.10.10.10">
    <property type="entry name" value="Winged helix-like DNA-binding domain superfamily/Winged helix DNA-binding domain"/>
    <property type="match status" value="1"/>
</dbReference>
<keyword evidence="5" id="KW-0804">Transcription</keyword>
<keyword evidence="4 7" id="KW-0238">DNA-binding</keyword>
<evidence type="ECO:0000256" key="6">
    <source>
        <dbReference type="PROSITE-ProRule" id="PRU00169"/>
    </source>
</evidence>
<dbReference type="CDD" id="cd00383">
    <property type="entry name" value="trans_reg_C"/>
    <property type="match status" value="1"/>
</dbReference>
<dbReference type="PROSITE" id="PS50110">
    <property type="entry name" value="RESPONSE_REGULATORY"/>
    <property type="match status" value="1"/>
</dbReference>
<feature type="domain" description="OmpR/PhoB-type" evidence="9">
    <location>
        <begin position="128"/>
        <end position="225"/>
    </location>
</feature>
<keyword evidence="1 6" id="KW-0597">Phosphoprotein</keyword>
<dbReference type="SMART" id="SM00448">
    <property type="entry name" value="REC"/>
    <property type="match status" value="1"/>
</dbReference>
<dbReference type="Pfam" id="PF00486">
    <property type="entry name" value="Trans_reg_C"/>
    <property type="match status" value="1"/>
</dbReference>
<dbReference type="SMART" id="SM00862">
    <property type="entry name" value="Trans_reg_C"/>
    <property type="match status" value="1"/>
</dbReference>
<evidence type="ECO:0000259" key="9">
    <source>
        <dbReference type="PROSITE" id="PS51755"/>
    </source>
</evidence>
<evidence type="ECO:0000256" key="7">
    <source>
        <dbReference type="PROSITE-ProRule" id="PRU01091"/>
    </source>
</evidence>
<keyword evidence="2" id="KW-0902">Two-component regulatory system</keyword>
<dbReference type="InterPro" id="IPR016032">
    <property type="entry name" value="Sig_transdc_resp-reg_C-effctor"/>
</dbReference>
<dbReference type="SUPFAM" id="SSF46894">
    <property type="entry name" value="C-terminal effector domain of the bipartite response regulators"/>
    <property type="match status" value="1"/>
</dbReference>
<dbReference type="OrthoDB" id="9802426at2"/>
<dbReference type="PANTHER" id="PTHR48111">
    <property type="entry name" value="REGULATOR OF RPOS"/>
    <property type="match status" value="1"/>
</dbReference>
<protein>
    <submittedName>
        <fullName evidence="10">DNA-binding response regulator, OmpR family, contains REC and winged-helix (WHTH) domain</fullName>
    </submittedName>
</protein>
<dbReference type="Gene3D" id="6.10.250.690">
    <property type="match status" value="1"/>
</dbReference>
<dbReference type="GO" id="GO:0005829">
    <property type="term" value="C:cytosol"/>
    <property type="evidence" value="ECO:0007669"/>
    <property type="project" value="TreeGrafter"/>
</dbReference>
<dbReference type="EMBL" id="FNRJ01000005">
    <property type="protein sequence ID" value="SEA64033.1"/>
    <property type="molecule type" value="Genomic_DNA"/>
</dbReference>
<evidence type="ECO:0000256" key="4">
    <source>
        <dbReference type="ARBA" id="ARBA00023125"/>
    </source>
</evidence>
<dbReference type="Pfam" id="PF00072">
    <property type="entry name" value="Response_reg"/>
    <property type="match status" value="1"/>
</dbReference>
<sequence length="230" mass="25719">MSDQVVQVLLVEDDRDLAASVADYLALEKICVDHAYNGQAGLQLVTSNRYDVLLLDLMLPQIDGLRLCEKLRQQGTDTPVLMLTARDTLSDKVAGFRAGTDDYLVKPFAMEELIMRVRALAKRRSSQVRKLCLADLTLELDNRNASRAGTLLKLKPSGLVLLETLLRASPAVVSRSQLEQALWPDEPPDSNSLKVHMYHLRQQVDKPFDKALIHTIKGQGFAIRDESPEQ</sequence>
<dbReference type="STRING" id="1122198.SAMN02745729_105157"/>
<dbReference type="CDD" id="cd17624">
    <property type="entry name" value="REC_OmpR_PmrA-like"/>
    <property type="match status" value="1"/>
</dbReference>
<dbReference type="FunFam" id="1.10.10.10:FF:000058">
    <property type="entry name" value="DNA-binding response OmpR family regulator"/>
    <property type="match status" value="1"/>
</dbReference>
<dbReference type="GO" id="GO:0000976">
    <property type="term" value="F:transcription cis-regulatory region binding"/>
    <property type="evidence" value="ECO:0007669"/>
    <property type="project" value="TreeGrafter"/>
</dbReference>
<dbReference type="FunFam" id="3.40.50.2300:FF:000001">
    <property type="entry name" value="DNA-binding response regulator PhoB"/>
    <property type="match status" value="1"/>
</dbReference>
<dbReference type="SUPFAM" id="SSF52172">
    <property type="entry name" value="CheY-like"/>
    <property type="match status" value="1"/>
</dbReference>
<reference evidence="11" key="1">
    <citation type="submission" date="2016-10" db="EMBL/GenBank/DDBJ databases">
        <authorList>
            <person name="Varghese N."/>
            <person name="Submissions S."/>
        </authorList>
    </citation>
    <scope>NUCLEOTIDE SEQUENCE [LARGE SCALE GENOMIC DNA]</scope>
    <source>
        <strain evidence="11">DSM 11526</strain>
    </source>
</reference>
<accession>A0A1H4CUB7</accession>
<evidence type="ECO:0000256" key="2">
    <source>
        <dbReference type="ARBA" id="ARBA00023012"/>
    </source>
</evidence>
<name>A0A1H4CUB7_9GAMM</name>
<evidence type="ECO:0000313" key="10">
    <source>
        <dbReference type="EMBL" id="SEA64033.1"/>
    </source>
</evidence>
<dbReference type="GO" id="GO:0032993">
    <property type="term" value="C:protein-DNA complex"/>
    <property type="evidence" value="ECO:0007669"/>
    <property type="project" value="TreeGrafter"/>
</dbReference>
<dbReference type="InterPro" id="IPR036388">
    <property type="entry name" value="WH-like_DNA-bd_sf"/>
</dbReference>
<dbReference type="InterPro" id="IPR001789">
    <property type="entry name" value="Sig_transdc_resp-reg_receiver"/>
</dbReference>
<dbReference type="PROSITE" id="PS51755">
    <property type="entry name" value="OMPR_PHOB"/>
    <property type="match status" value="1"/>
</dbReference>
<dbReference type="AlphaFoldDB" id="A0A1H4CUB7"/>
<dbReference type="Gene3D" id="3.40.50.2300">
    <property type="match status" value="1"/>
</dbReference>
<dbReference type="GO" id="GO:0000156">
    <property type="term" value="F:phosphorelay response regulator activity"/>
    <property type="evidence" value="ECO:0007669"/>
    <property type="project" value="TreeGrafter"/>
</dbReference>
<dbReference type="GO" id="GO:0006355">
    <property type="term" value="P:regulation of DNA-templated transcription"/>
    <property type="evidence" value="ECO:0007669"/>
    <property type="project" value="InterPro"/>
</dbReference>